<evidence type="ECO:0008006" key="3">
    <source>
        <dbReference type="Google" id="ProtNLM"/>
    </source>
</evidence>
<protein>
    <recommendedName>
        <fullName evidence="3">F-box domain-containing protein</fullName>
    </recommendedName>
</protein>
<evidence type="ECO:0000313" key="2">
    <source>
        <dbReference type="Proteomes" id="UP000772434"/>
    </source>
</evidence>
<dbReference type="SUPFAM" id="SSF52047">
    <property type="entry name" value="RNI-like"/>
    <property type="match status" value="1"/>
</dbReference>
<sequence length="518" mass="58514">MNDEVQPHIITQLANELLSDIFVAYSELNHDKPLAQLLLTHVCHSWRDVALNSAPRLWTILYMSFGLSLSDFDYQSMIMTWLNRSVLPVDVRIEQEQPLSLFEPRRCVPPGVVTAMVSVSSRIRTLKIQGTVKSLTPLISLPSGSFPILTTLDLTIDQKGQDQPRNPPKVFAFAKSPLRKLNWRWCNSDSLALYGSEYGCFLFDNFFFNGTHVTSLSLENKSSITPGTSWNLLTSFQNLVDCTLWFGYCGDYSSMLPLTPPNLTAFTLKSESEATLVESNALAFIDAPSLTELHLEFLMSSVMGGYNRNNPLASTLVAFSKRFHLTHLSLIRADLIPPEELPIIINAFSSLRSFTFIAKKVVPKTFLQSLICKDKEEQAVLPHLEFLRFGQYSEQSSNVLRNTNALRNSNALLPNQLLEVVESRWLEEKMKCFRVHSRLMKVQIDRVIDLTQDQGYGNGTAVSLPRSSEVPLNPSLLDPQDEWLSTFNAEENSRLQYLQAGGFTIVEGTLYVREEDMI</sequence>
<accession>A0A9P5Q358</accession>
<keyword evidence="2" id="KW-1185">Reference proteome</keyword>
<dbReference type="InterPro" id="IPR032675">
    <property type="entry name" value="LRR_dom_sf"/>
</dbReference>
<organism evidence="1 2">
    <name type="scientific">Rhodocollybia butyracea</name>
    <dbReference type="NCBI Taxonomy" id="206335"/>
    <lineage>
        <taxon>Eukaryota</taxon>
        <taxon>Fungi</taxon>
        <taxon>Dikarya</taxon>
        <taxon>Basidiomycota</taxon>
        <taxon>Agaricomycotina</taxon>
        <taxon>Agaricomycetes</taxon>
        <taxon>Agaricomycetidae</taxon>
        <taxon>Agaricales</taxon>
        <taxon>Marasmiineae</taxon>
        <taxon>Omphalotaceae</taxon>
        <taxon>Rhodocollybia</taxon>
    </lineage>
</organism>
<dbReference type="EMBL" id="JADNRY010000016">
    <property type="protein sequence ID" value="KAF9073843.1"/>
    <property type="molecule type" value="Genomic_DNA"/>
</dbReference>
<dbReference type="OrthoDB" id="3172239at2759"/>
<reference evidence="1" key="1">
    <citation type="submission" date="2020-11" db="EMBL/GenBank/DDBJ databases">
        <authorList>
            <consortium name="DOE Joint Genome Institute"/>
            <person name="Ahrendt S."/>
            <person name="Riley R."/>
            <person name="Andreopoulos W."/>
            <person name="Labutti K."/>
            <person name="Pangilinan J."/>
            <person name="Ruiz-Duenas F.J."/>
            <person name="Barrasa J.M."/>
            <person name="Sanchez-Garcia M."/>
            <person name="Camarero S."/>
            <person name="Miyauchi S."/>
            <person name="Serrano A."/>
            <person name="Linde D."/>
            <person name="Babiker R."/>
            <person name="Drula E."/>
            <person name="Ayuso-Fernandez I."/>
            <person name="Pacheco R."/>
            <person name="Padilla G."/>
            <person name="Ferreira P."/>
            <person name="Barriuso J."/>
            <person name="Kellner H."/>
            <person name="Castanera R."/>
            <person name="Alfaro M."/>
            <person name="Ramirez L."/>
            <person name="Pisabarro A.G."/>
            <person name="Kuo A."/>
            <person name="Tritt A."/>
            <person name="Lipzen A."/>
            <person name="He G."/>
            <person name="Yan M."/>
            <person name="Ng V."/>
            <person name="Cullen D."/>
            <person name="Martin F."/>
            <person name="Rosso M.-N."/>
            <person name="Henrissat B."/>
            <person name="Hibbett D."/>
            <person name="Martinez A.T."/>
            <person name="Grigoriev I.V."/>
        </authorList>
    </citation>
    <scope>NUCLEOTIDE SEQUENCE</scope>
    <source>
        <strain evidence="1">AH 40177</strain>
    </source>
</reference>
<dbReference type="Gene3D" id="3.80.10.10">
    <property type="entry name" value="Ribonuclease Inhibitor"/>
    <property type="match status" value="1"/>
</dbReference>
<gene>
    <name evidence="1" type="ORF">BDP27DRAFT_268828</name>
</gene>
<name>A0A9P5Q358_9AGAR</name>
<proteinExistence type="predicted"/>
<evidence type="ECO:0000313" key="1">
    <source>
        <dbReference type="EMBL" id="KAF9073843.1"/>
    </source>
</evidence>
<comment type="caution">
    <text evidence="1">The sequence shown here is derived from an EMBL/GenBank/DDBJ whole genome shotgun (WGS) entry which is preliminary data.</text>
</comment>
<dbReference type="Proteomes" id="UP000772434">
    <property type="component" value="Unassembled WGS sequence"/>
</dbReference>
<dbReference type="AlphaFoldDB" id="A0A9P5Q358"/>